<dbReference type="EMBL" id="LFVU01000007">
    <property type="protein sequence ID" value="KMT22560.1"/>
    <property type="molecule type" value="Genomic_DNA"/>
</dbReference>
<dbReference type="PATRIC" id="fig|1121307.3.peg.109"/>
<feature type="domain" description="Peptidoglycan binding-like" evidence="2">
    <location>
        <begin position="142"/>
        <end position="201"/>
    </location>
</feature>
<proteinExistence type="predicted"/>
<feature type="domain" description="Putative peptidoglycan-binding" evidence="3">
    <location>
        <begin position="48"/>
        <end position="114"/>
    </location>
</feature>
<evidence type="ECO:0000259" key="2">
    <source>
        <dbReference type="Pfam" id="PF01471"/>
    </source>
</evidence>
<organism evidence="4 5">
    <name type="scientific">Clostridium cylindrosporum DSM 605</name>
    <dbReference type="NCBI Taxonomy" id="1121307"/>
    <lineage>
        <taxon>Bacteria</taxon>
        <taxon>Bacillati</taxon>
        <taxon>Bacillota</taxon>
        <taxon>Clostridia</taxon>
        <taxon>Eubacteriales</taxon>
        <taxon>Clostridiaceae</taxon>
        <taxon>Clostridium</taxon>
    </lineage>
</organism>
<protein>
    <submittedName>
        <fullName evidence="4">Putative peptidoglycan binding domain protein</fullName>
    </submittedName>
</protein>
<dbReference type="InterPro" id="IPR036365">
    <property type="entry name" value="PGBD-like_sf"/>
</dbReference>
<evidence type="ECO:0000313" key="4">
    <source>
        <dbReference type="EMBL" id="KMT22560.1"/>
    </source>
</evidence>
<dbReference type="Proteomes" id="UP000036756">
    <property type="component" value="Unassembled WGS sequence"/>
</dbReference>
<keyword evidence="5" id="KW-1185">Reference proteome</keyword>
<feature type="signal peptide" evidence="1">
    <location>
        <begin position="1"/>
        <end position="28"/>
    </location>
</feature>
<dbReference type="Pfam" id="PF21398">
    <property type="entry name" value="PG_binding_5"/>
    <property type="match status" value="1"/>
</dbReference>
<dbReference type="Pfam" id="PF01471">
    <property type="entry name" value="PG_binding_1"/>
    <property type="match status" value="1"/>
</dbReference>
<dbReference type="OrthoDB" id="9787225at2"/>
<gene>
    <name evidence="4" type="ORF">CLCY_10c01070</name>
</gene>
<accession>A0A0J8D957</accession>
<evidence type="ECO:0000256" key="1">
    <source>
        <dbReference type="SAM" id="SignalP"/>
    </source>
</evidence>
<dbReference type="InterPro" id="IPR002477">
    <property type="entry name" value="Peptidoglycan-bd-like"/>
</dbReference>
<comment type="caution">
    <text evidence="4">The sequence shown here is derived from an EMBL/GenBank/DDBJ whole genome shotgun (WGS) entry which is preliminary data.</text>
</comment>
<evidence type="ECO:0000259" key="3">
    <source>
        <dbReference type="Pfam" id="PF21398"/>
    </source>
</evidence>
<evidence type="ECO:0000313" key="5">
    <source>
        <dbReference type="Proteomes" id="UP000036756"/>
    </source>
</evidence>
<dbReference type="RefSeq" id="WP_048569971.1">
    <property type="nucleotide sequence ID" value="NZ_LFVU01000007.1"/>
</dbReference>
<name>A0A0J8D957_CLOCY</name>
<dbReference type="AlphaFoldDB" id="A0A0J8D957"/>
<feature type="chain" id="PRO_5005296275" evidence="1">
    <location>
        <begin position="29"/>
        <end position="207"/>
    </location>
</feature>
<dbReference type="STRING" id="1121307.CLCY_10c01070"/>
<dbReference type="InterPro" id="IPR048807">
    <property type="entry name" value="PG-bd"/>
</dbReference>
<sequence>MINYAKKTIALFLCGLITGVSMTATAFAKIKNNIDSKNTDITSTIDNKSATICGKTFKYKDAPKKVKDKHDLNCKSAGVTPSPTDEIFIPSENFDTYGISAQAADEMYFVSSKDGYLYVSGSKYYSFNIKTTYVGYTYIRTGNPVHGLQILLNLYARKFGGTQIDTDSVFGAETYNTLRSFQSRVGLSVDGIAGPNTWVALINRALG</sequence>
<dbReference type="SUPFAM" id="SSF47090">
    <property type="entry name" value="PGBD-like"/>
    <property type="match status" value="1"/>
</dbReference>
<reference evidence="4 5" key="1">
    <citation type="submission" date="2015-06" db="EMBL/GenBank/DDBJ databases">
        <title>Draft genome sequence of the purine-degrading Clostridium cylindrosporum HC-1 (DSM 605).</title>
        <authorList>
            <person name="Poehlein A."/>
            <person name="Schiel-Bengelsdorf B."/>
            <person name="Bengelsdorf F."/>
            <person name="Daniel R."/>
            <person name="Duerre P."/>
        </authorList>
    </citation>
    <scope>NUCLEOTIDE SEQUENCE [LARGE SCALE GENOMIC DNA]</scope>
    <source>
        <strain evidence="4 5">DSM 605</strain>
    </source>
</reference>
<dbReference type="Gene3D" id="1.10.101.10">
    <property type="entry name" value="PGBD-like superfamily/PGBD"/>
    <property type="match status" value="1"/>
</dbReference>
<dbReference type="InterPro" id="IPR036366">
    <property type="entry name" value="PGBDSf"/>
</dbReference>
<keyword evidence="1" id="KW-0732">Signal</keyword>